<dbReference type="Proteomes" id="UP001060085">
    <property type="component" value="Linkage Group LG02"/>
</dbReference>
<evidence type="ECO:0000313" key="2">
    <source>
        <dbReference type="Proteomes" id="UP001060085"/>
    </source>
</evidence>
<accession>A0ACC0C1I2</accession>
<reference evidence="2" key="1">
    <citation type="journal article" date="2023" name="Nat. Plants">
        <title>Single-cell RNA sequencing provides a high-resolution roadmap for understanding the multicellular compartmentation of specialized metabolism.</title>
        <authorList>
            <person name="Sun S."/>
            <person name="Shen X."/>
            <person name="Li Y."/>
            <person name="Li Y."/>
            <person name="Wang S."/>
            <person name="Li R."/>
            <person name="Zhang H."/>
            <person name="Shen G."/>
            <person name="Guo B."/>
            <person name="Wei J."/>
            <person name="Xu J."/>
            <person name="St-Pierre B."/>
            <person name="Chen S."/>
            <person name="Sun C."/>
        </authorList>
    </citation>
    <scope>NUCLEOTIDE SEQUENCE [LARGE SCALE GENOMIC DNA]</scope>
</reference>
<dbReference type="EMBL" id="CM044702">
    <property type="protein sequence ID" value="KAI5678760.1"/>
    <property type="molecule type" value="Genomic_DNA"/>
</dbReference>
<evidence type="ECO:0000313" key="1">
    <source>
        <dbReference type="EMBL" id="KAI5678760.1"/>
    </source>
</evidence>
<comment type="caution">
    <text evidence="1">The sequence shown here is derived from an EMBL/GenBank/DDBJ whole genome shotgun (WGS) entry which is preliminary data.</text>
</comment>
<organism evidence="1 2">
    <name type="scientific">Catharanthus roseus</name>
    <name type="common">Madagascar periwinkle</name>
    <name type="synonym">Vinca rosea</name>
    <dbReference type="NCBI Taxonomy" id="4058"/>
    <lineage>
        <taxon>Eukaryota</taxon>
        <taxon>Viridiplantae</taxon>
        <taxon>Streptophyta</taxon>
        <taxon>Embryophyta</taxon>
        <taxon>Tracheophyta</taxon>
        <taxon>Spermatophyta</taxon>
        <taxon>Magnoliopsida</taxon>
        <taxon>eudicotyledons</taxon>
        <taxon>Gunneridae</taxon>
        <taxon>Pentapetalae</taxon>
        <taxon>asterids</taxon>
        <taxon>lamiids</taxon>
        <taxon>Gentianales</taxon>
        <taxon>Apocynaceae</taxon>
        <taxon>Rauvolfioideae</taxon>
        <taxon>Vinceae</taxon>
        <taxon>Catharanthinae</taxon>
        <taxon>Catharanthus</taxon>
    </lineage>
</organism>
<gene>
    <name evidence="1" type="ORF">M9H77_09710</name>
</gene>
<protein>
    <submittedName>
        <fullName evidence="1">Uncharacterized protein</fullName>
    </submittedName>
</protein>
<proteinExistence type="predicted"/>
<name>A0ACC0C1I2_CATRO</name>
<keyword evidence="2" id="KW-1185">Reference proteome</keyword>
<sequence length="322" mass="37619">MTERSKRMVEEAEDRLSSLPSNVIDHIIEHLPMHDAVRTSILSRNWRYIWANHPWVILDRIFWSKLLHQNHRRFQLHSVAIVNKIFLQHISPIHKFVLDISTLHPSFFYNIDQWLQFLAFKGLKEFTLENQKSDPYKLPSCVFDFLELTNLWLSNSFNKLNKLFLQGIIVKSMVISSTPLLVRLNLEECHGTNFLNISAPLLQCLVLWDNDGLDLSYYRTCKYIASVSFTLSNGAIYQRSEAERVNLMELPSLWPILSACAVDQFSIRVSYCIYHLVLINIIFVTNTFISAKFFLTINFIFFFGPQRIYGPFGPFLAYLIGD</sequence>